<feature type="region of interest" description="Disordered" evidence="1">
    <location>
        <begin position="25"/>
        <end position="96"/>
    </location>
</feature>
<accession>A0AAF3J6I4</accession>
<keyword evidence="2" id="KW-1185">Reference proteome</keyword>
<evidence type="ECO:0000256" key="1">
    <source>
        <dbReference type="SAM" id="MobiDB-lite"/>
    </source>
</evidence>
<feature type="compositionally biased region" description="Basic and acidic residues" evidence="1">
    <location>
        <begin position="70"/>
        <end position="79"/>
    </location>
</feature>
<reference evidence="3" key="1">
    <citation type="submission" date="2024-02" db="UniProtKB">
        <authorList>
            <consortium name="WormBaseParasite"/>
        </authorList>
    </citation>
    <scope>IDENTIFICATION</scope>
</reference>
<protein>
    <submittedName>
        <fullName evidence="3">Uncharacterized protein</fullName>
    </submittedName>
</protein>
<dbReference type="WBParaSite" id="MBELARI_LOCUS19286">
    <property type="protein sequence ID" value="MBELARI_LOCUS19286"/>
    <property type="gene ID" value="MBELARI_LOCUS19286"/>
</dbReference>
<evidence type="ECO:0000313" key="3">
    <source>
        <dbReference type="WBParaSite" id="MBELARI_LOCUS19286"/>
    </source>
</evidence>
<dbReference type="AlphaFoldDB" id="A0AAF3J6I4"/>
<organism evidence="2 3">
    <name type="scientific">Mesorhabditis belari</name>
    <dbReference type="NCBI Taxonomy" id="2138241"/>
    <lineage>
        <taxon>Eukaryota</taxon>
        <taxon>Metazoa</taxon>
        <taxon>Ecdysozoa</taxon>
        <taxon>Nematoda</taxon>
        <taxon>Chromadorea</taxon>
        <taxon>Rhabditida</taxon>
        <taxon>Rhabditina</taxon>
        <taxon>Rhabditomorpha</taxon>
        <taxon>Rhabditoidea</taxon>
        <taxon>Rhabditidae</taxon>
        <taxon>Mesorhabditinae</taxon>
        <taxon>Mesorhabditis</taxon>
    </lineage>
</organism>
<proteinExistence type="predicted"/>
<dbReference type="Proteomes" id="UP000887575">
    <property type="component" value="Unassembled WGS sequence"/>
</dbReference>
<evidence type="ECO:0000313" key="2">
    <source>
        <dbReference type="Proteomes" id="UP000887575"/>
    </source>
</evidence>
<name>A0AAF3J6I4_9BILA</name>
<feature type="compositionally biased region" description="Low complexity" evidence="1">
    <location>
        <begin position="82"/>
        <end position="96"/>
    </location>
</feature>
<sequence length="96" mass="10525">MRINQRCTGVASRTAHKIPAQNAVCEEKRDGSPPPQMPLSEEVQDDDTMRGVKSFDEEKSGKEIGPLTPEKAKIKKEMALKSSTPPSSTPTNSQEE</sequence>
<feature type="compositionally biased region" description="Basic and acidic residues" evidence="1">
    <location>
        <begin position="47"/>
        <end position="62"/>
    </location>
</feature>